<gene>
    <name evidence="1" type="ORF">F53441_8110</name>
</gene>
<protein>
    <submittedName>
        <fullName evidence="1">Uncharacterized protein</fullName>
    </submittedName>
</protein>
<reference evidence="1" key="1">
    <citation type="submission" date="2020-01" db="EMBL/GenBank/DDBJ databases">
        <title>Identification and distribution of gene clusters putatively required for synthesis of sphingolipid metabolism inhibitors in phylogenetically diverse species of the filamentous fungus Fusarium.</title>
        <authorList>
            <person name="Kim H.-S."/>
            <person name="Busman M."/>
            <person name="Brown D.W."/>
            <person name="Divon H."/>
            <person name="Uhlig S."/>
            <person name="Proctor R.H."/>
        </authorList>
    </citation>
    <scope>NUCLEOTIDE SEQUENCE</scope>
    <source>
        <strain evidence="1">NRRL 53441</strain>
    </source>
</reference>
<evidence type="ECO:0000313" key="1">
    <source>
        <dbReference type="EMBL" id="KAF4448524.1"/>
    </source>
</evidence>
<dbReference type="AlphaFoldDB" id="A0A8H4KG65"/>
<sequence length="317" mass="37059">MIKLLRSHGYSFPFRMDTSVRSRRLNSDFDDTILQPMEVVLRSHCPPYVLELLLQDFQSRHDVLWGLFLDLTDESFSWVEQHHREAADTFEKKVELLVKYQATTGVEERILKSFVKSLRCLDISTKLQGVTDSEAQFCWNTLCDALRPFILGAFQDDNELRGEFRDSGHYLFWFGQYGSDSDRSTFGRRIHGFSLDHEWPPHTRYYDYQLQNDSIRAKMSNPWGTEGSYQGRDGKWYDREWYRVTNKNCEYERSTTWPCRIRGRSVMRSTVSTGEACGRSTMPIRTSLVLSGAVSLIEGNEGELDWVRIKDVMAETF</sequence>
<comment type="caution">
    <text evidence="1">The sequence shown here is derived from an EMBL/GenBank/DDBJ whole genome shotgun (WGS) entry which is preliminary data.</text>
</comment>
<dbReference type="Proteomes" id="UP000605986">
    <property type="component" value="Unassembled WGS sequence"/>
</dbReference>
<name>A0A8H4KG65_9HYPO</name>
<dbReference type="OrthoDB" id="5015698at2759"/>
<evidence type="ECO:0000313" key="2">
    <source>
        <dbReference type="Proteomes" id="UP000605986"/>
    </source>
</evidence>
<organism evidence="1 2">
    <name type="scientific">Fusarium austroafricanum</name>
    <dbReference type="NCBI Taxonomy" id="2364996"/>
    <lineage>
        <taxon>Eukaryota</taxon>
        <taxon>Fungi</taxon>
        <taxon>Dikarya</taxon>
        <taxon>Ascomycota</taxon>
        <taxon>Pezizomycotina</taxon>
        <taxon>Sordariomycetes</taxon>
        <taxon>Hypocreomycetidae</taxon>
        <taxon>Hypocreales</taxon>
        <taxon>Nectriaceae</taxon>
        <taxon>Fusarium</taxon>
        <taxon>Fusarium concolor species complex</taxon>
    </lineage>
</organism>
<dbReference type="EMBL" id="JAADJG010000334">
    <property type="protein sequence ID" value="KAF4448524.1"/>
    <property type="molecule type" value="Genomic_DNA"/>
</dbReference>
<proteinExistence type="predicted"/>
<keyword evidence="2" id="KW-1185">Reference proteome</keyword>
<accession>A0A8H4KG65</accession>